<sequence length="122" mass="13769">MSQDVARTEERSFERVIPNADVVVREDGWHIVLDMPGVSKDELVIDLQDRDLRVQGKSSCGDCGERSCLRHEFAPVEYVRSFSLSDEIDRAKITANFENGVLDVHLPEAESAKPRKIEIQTA</sequence>
<dbReference type="InterPro" id="IPR002068">
    <property type="entry name" value="A-crystallin/Hsp20_dom"/>
</dbReference>
<comment type="similarity">
    <text evidence="1 2">Belongs to the small heat shock protein (HSP20) family.</text>
</comment>
<evidence type="ECO:0000313" key="5">
    <source>
        <dbReference type="Proteomes" id="UP000189733"/>
    </source>
</evidence>
<accession>A0A1T4VD27</accession>
<evidence type="ECO:0000256" key="2">
    <source>
        <dbReference type="RuleBase" id="RU003616"/>
    </source>
</evidence>
<dbReference type="Pfam" id="PF00011">
    <property type="entry name" value="HSP20"/>
    <property type="match status" value="1"/>
</dbReference>
<dbReference type="PANTHER" id="PTHR11527">
    <property type="entry name" value="HEAT-SHOCK PROTEIN 20 FAMILY MEMBER"/>
    <property type="match status" value="1"/>
</dbReference>
<evidence type="ECO:0000256" key="1">
    <source>
        <dbReference type="PROSITE-ProRule" id="PRU00285"/>
    </source>
</evidence>
<dbReference type="PROSITE" id="PS01031">
    <property type="entry name" value="SHSP"/>
    <property type="match status" value="1"/>
</dbReference>
<dbReference type="CDD" id="cd06464">
    <property type="entry name" value="ACD_sHsps-like"/>
    <property type="match status" value="1"/>
</dbReference>
<dbReference type="RefSeq" id="WP_078683364.1">
    <property type="nucleotide sequence ID" value="NZ_FUYA01000001.1"/>
</dbReference>
<dbReference type="Gene3D" id="2.60.40.790">
    <property type="match status" value="1"/>
</dbReference>
<dbReference type="InterPro" id="IPR008978">
    <property type="entry name" value="HSP20-like_chaperone"/>
</dbReference>
<dbReference type="Proteomes" id="UP000189733">
    <property type="component" value="Unassembled WGS sequence"/>
</dbReference>
<dbReference type="OrthoDB" id="9811615at2"/>
<dbReference type="STRING" id="1121442.SAMN02745702_00029"/>
<name>A0A1T4VD27_9BACT</name>
<proteinExistence type="inferred from homology"/>
<gene>
    <name evidence="4" type="ORF">SAMN02745702_00029</name>
</gene>
<reference evidence="4 5" key="1">
    <citation type="submission" date="2017-02" db="EMBL/GenBank/DDBJ databases">
        <authorList>
            <person name="Peterson S.W."/>
        </authorList>
    </citation>
    <scope>NUCLEOTIDE SEQUENCE [LARGE SCALE GENOMIC DNA]</scope>
    <source>
        <strain evidence="4 5">DSM 18034</strain>
    </source>
</reference>
<protein>
    <submittedName>
        <fullName evidence="4">Molecular chaperone IbpA, HSP20 family</fullName>
    </submittedName>
</protein>
<dbReference type="EMBL" id="FUYA01000001">
    <property type="protein sequence ID" value="SKA62796.1"/>
    <property type="molecule type" value="Genomic_DNA"/>
</dbReference>
<organism evidence="4 5">
    <name type="scientific">Desulfobaculum bizertense DSM 18034</name>
    <dbReference type="NCBI Taxonomy" id="1121442"/>
    <lineage>
        <taxon>Bacteria</taxon>
        <taxon>Pseudomonadati</taxon>
        <taxon>Thermodesulfobacteriota</taxon>
        <taxon>Desulfovibrionia</taxon>
        <taxon>Desulfovibrionales</taxon>
        <taxon>Desulfovibrionaceae</taxon>
        <taxon>Desulfobaculum</taxon>
    </lineage>
</organism>
<dbReference type="SUPFAM" id="SSF49764">
    <property type="entry name" value="HSP20-like chaperones"/>
    <property type="match status" value="1"/>
</dbReference>
<dbReference type="AlphaFoldDB" id="A0A1T4VD27"/>
<evidence type="ECO:0000259" key="3">
    <source>
        <dbReference type="PROSITE" id="PS01031"/>
    </source>
</evidence>
<dbReference type="InterPro" id="IPR031107">
    <property type="entry name" value="Small_HSP"/>
</dbReference>
<feature type="domain" description="SHSP" evidence="3">
    <location>
        <begin position="11"/>
        <end position="122"/>
    </location>
</feature>
<keyword evidence="5" id="KW-1185">Reference proteome</keyword>
<evidence type="ECO:0000313" key="4">
    <source>
        <dbReference type="EMBL" id="SKA62796.1"/>
    </source>
</evidence>